<organism evidence="1">
    <name type="scientific">Lepeophtheirus salmonis</name>
    <name type="common">Salmon louse</name>
    <name type="synonym">Caligus salmonis</name>
    <dbReference type="NCBI Taxonomy" id="72036"/>
    <lineage>
        <taxon>Eukaryota</taxon>
        <taxon>Metazoa</taxon>
        <taxon>Ecdysozoa</taxon>
        <taxon>Arthropoda</taxon>
        <taxon>Crustacea</taxon>
        <taxon>Multicrustacea</taxon>
        <taxon>Hexanauplia</taxon>
        <taxon>Copepoda</taxon>
        <taxon>Siphonostomatoida</taxon>
        <taxon>Caligidae</taxon>
        <taxon>Lepeophtheirus</taxon>
    </lineage>
</organism>
<accession>A0A0K2UUT9</accession>
<evidence type="ECO:0000313" key="1">
    <source>
        <dbReference type="EMBL" id="CDW42043.1"/>
    </source>
</evidence>
<sequence>MLQSIRLDRSLRGNLPPMIQSTDITMDLIAIVNDSVVETCVMERVAKYYRLDLEQLQSDNTIFQQLKADIDKEDMVS</sequence>
<proteinExistence type="predicted"/>
<dbReference type="AlphaFoldDB" id="A0A0K2UUT9"/>
<protein>
    <submittedName>
        <fullName evidence="1">Uncharacterized protein</fullName>
    </submittedName>
</protein>
<reference evidence="1" key="1">
    <citation type="submission" date="2014-05" db="EMBL/GenBank/DDBJ databases">
        <authorList>
            <person name="Chronopoulou M."/>
        </authorList>
    </citation>
    <scope>NUCLEOTIDE SEQUENCE</scope>
    <source>
        <tissue evidence="1">Whole organism</tissue>
    </source>
</reference>
<name>A0A0K2UUT9_LEPSM</name>
<dbReference type="EMBL" id="HACA01024682">
    <property type="protein sequence ID" value="CDW42043.1"/>
    <property type="molecule type" value="Transcribed_RNA"/>
</dbReference>